<dbReference type="Pfam" id="PF01063">
    <property type="entry name" value="Aminotran_4"/>
    <property type="match status" value="1"/>
</dbReference>
<dbReference type="SUPFAM" id="SSF56752">
    <property type="entry name" value="D-aminoacid aminotransferase-like PLP-dependent enzymes"/>
    <property type="match status" value="1"/>
</dbReference>
<dbReference type="OrthoDB" id="9805628at2"/>
<dbReference type="EMBL" id="BJXJ01000023">
    <property type="protein sequence ID" value="GEM76334.1"/>
    <property type="molecule type" value="Genomic_DNA"/>
</dbReference>
<dbReference type="Gene3D" id="3.30.470.10">
    <property type="match status" value="1"/>
</dbReference>
<evidence type="ECO:0000256" key="7">
    <source>
        <dbReference type="ARBA" id="ARBA00035633"/>
    </source>
</evidence>
<comment type="catalytic activity">
    <reaction evidence="9">
        <text>4-amino-4-deoxychorismate = 4-aminobenzoate + pyruvate + H(+)</text>
        <dbReference type="Rhea" id="RHEA:16201"/>
        <dbReference type="ChEBI" id="CHEBI:15361"/>
        <dbReference type="ChEBI" id="CHEBI:15378"/>
        <dbReference type="ChEBI" id="CHEBI:17836"/>
        <dbReference type="ChEBI" id="CHEBI:58406"/>
        <dbReference type="EC" id="4.1.3.38"/>
    </reaction>
</comment>
<dbReference type="InterPro" id="IPR043131">
    <property type="entry name" value="BCAT-like_N"/>
</dbReference>
<organism evidence="15 16">
    <name type="scientific">Vibrio sagamiensis NBRC 104589</name>
    <dbReference type="NCBI Taxonomy" id="1219064"/>
    <lineage>
        <taxon>Bacteria</taxon>
        <taxon>Pseudomonadati</taxon>
        <taxon>Pseudomonadota</taxon>
        <taxon>Gammaproteobacteria</taxon>
        <taxon>Vibrionales</taxon>
        <taxon>Vibrionaceae</taxon>
        <taxon>Vibrio</taxon>
    </lineage>
</organism>
<dbReference type="AlphaFoldDB" id="A0A511QG99"/>
<comment type="caution">
    <text evidence="15">The sequence shown here is derived from an EMBL/GenBank/DDBJ whole genome shotgun (WGS) entry which is preliminary data.</text>
</comment>
<evidence type="ECO:0000256" key="14">
    <source>
        <dbReference type="RuleBase" id="RU004516"/>
    </source>
</evidence>
<evidence type="ECO:0000256" key="3">
    <source>
        <dbReference type="ARBA" id="ARBA00011738"/>
    </source>
</evidence>
<dbReference type="GO" id="GO:0030170">
    <property type="term" value="F:pyridoxal phosphate binding"/>
    <property type="evidence" value="ECO:0007669"/>
    <property type="project" value="InterPro"/>
</dbReference>
<dbReference type="EC" id="4.1.3.38" evidence="8 12"/>
<dbReference type="InterPro" id="IPR050571">
    <property type="entry name" value="Class-IV_PLP-Dep_Aminotrnsfr"/>
</dbReference>
<dbReference type="NCBIfam" id="TIGR03461">
    <property type="entry name" value="pabC_Proteo"/>
    <property type="match status" value="1"/>
</dbReference>
<dbReference type="FunFam" id="3.20.10.10:FF:000002">
    <property type="entry name" value="D-alanine aminotransferase"/>
    <property type="match status" value="1"/>
</dbReference>
<accession>A0A511QG99</accession>
<evidence type="ECO:0000256" key="11">
    <source>
        <dbReference type="ARBA" id="ARBA00069174"/>
    </source>
</evidence>
<keyword evidence="16" id="KW-1185">Reference proteome</keyword>
<dbReference type="RefSeq" id="WP_039981399.1">
    <property type="nucleotide sequence ID" value="NZ_BAOJ01000058.1"/>
</dbReference>
<dbReference type="InterPro" id="IPR001544">
    <property type="entry name" value="Aminotrans_IV"/>
</dbReference>
<keyword evidence="6 15" id="KW-0456">Lyase</keyword>
<dbReference type="Gene3D" id="3.20.10.10">
    <property type="entry name" value="D-amino Acid Aminotransferase, subunit A, domain 2"/>
    <property type="match status" value="1"/>
</dbReference>
<protein>
    <recommendedName>
        <fullName evidence="11 12">Aminodeoxychorismate lyase</fullName>
        <ecNumber evidence="8 12">4.1.3.38</ecNumber>
    </recommendedName>
</protein>
<dbReference type="PANTHER" id="PTHR42743:SF2">
    <property type="entry name" value="AMINODEOXYCHORISMATE LYASE"/>
    <property type="match status" value="1"/>
</dbReference>
<comment type="pathway">
    <text evidence="7">Cofactor biosynthesis; tetrahydrofolate biosynthesis; 4-aminobenzoate from chorismate: step 2/2.</text>
</comment>
<evidence type="ECO:0000256" key="4">
    <source>
        <dbReference type="ARBA" id="ARBA00022898"/>
    </source>
</evidence>
<dbReference type="GO" id="GO:0008153">
    <property type="term" value="P:4-aminobenzoate biosynthetic process"/>
    <property type="evidence" value="ECO:0007669"/>
    <property type="project" value="UniProtKB-UniRule"/>
</dbReference>
<dbReference type="NCBIfam" id="NF004761">
    <property type="entry name" value="PRK06092.1"/>
    <property type="match status" value="1"/>
</dbReference>
<name>A0A511QG99_9VIBR</name>
<evidence type="ECO:0000256" key="10">
    <source>
        <dbReference type="ARBA" id="ARBA00054027"/>
    </source>
</evidence>
<evidence type="ECO:0000256" key="2">
    <source>
        <dbReference type="ARBA" id="ARBA00009320"/>
    </source>
</evidence>
<proteinExistence type="inferred from homology"/>
<dbReference type="InterPro" id="IPR043132">
    <property type="entry name" value="BCAT-like_C"/>
</dbReference>
<dbReference type="CDD" id="cd01559">
    <property type="entry name" value="ADCL_like"/>
    <property type="match status" value="1"/>
</dbReference>
<dbReference type="PROSITE" id="PS00770">
    <property type="entry name" value="AA_TRANSFER_CLASS_4"/>
    <property type="match status" value="1"/>
</dbReference>
<sequence>MFLVNGMPHTHVPIGDRSFQYGDGCFSTILTKQGKLVFWPEHIERLEACLTALHIPLPDWQQVLDWANQLVLSDGLGGIKIHISRGEGGRGYSPVGLNQPTVTVTSFDYPSHYLQWQENGLALGVCQTQLGIQPMLAGHKHNNRLEQVMAKAELEGSGFADAVMLNINHHLIETTMANLFWLQDNQIYTPDLSLSGVAGVMRRKVLTNLQSQGYTTHIGMFTLDDLVQAEEMWICNALLGVAPITHLSNPEYNQTFLIGKLTRQLQRNLNT</sequence>
<evidence type="ECO:0000313" key="15">
    <source>
        <dbReference type="EMBL" id="GEM76334.1"/>
    </source>
</evidence>
<dbReference type="InterPro" id="IPR018300">
    <property type="entry name" value="Aminotrans_IV_CS"/>
</dbReference>
<reference evidence="15 16" key="1">
    <citation type="submission" date="2019-07" db="EMBL/GenBank/DDBJ databases">
        <title>Whole genome shotgun sequence of Vibrio sagamiensis NBRC 104589.</title>
        <authorList>
            <person name="Hosoyama A."/>
            <person name="Uohara A."/>
            <person name="Ohji S."/>
            <person name="Ichikawa N."/>
        </authorList>
    </citation>
    <scope>NUCLEOTIDE SEQUENCE [LARGE SCALE GENOMIC DNA]</scope>
    <source>
        <strain evidence="15 16">NBRC 104589</strain>
    </source>
</reference>
<evidence type="ECO:0000256" key="6">
    <source>
        <dbReference type="ARBA" id="ARBA00023239"/>
    </source>
</evidence>
<dbReference type="GO" id="GO:0046656">
    <property type="term" value="P:folic acid biosynthetic process"/>
    <property type="evidence" value="ECO:0007669"/>
    <property type="project" value="UniProtKB-KW"/>
</dbReference>
<evidence type="ECO:0000256" key="5">
    <source>
        <dbReference type="ARBA" id="ARBA00022909"/>
    </source>
</evidence>
<dbReference type="Proteomes" id="UP000321922">
    <property type="component" value="Unassembled WGS sequence"/>
</dbReference>
<comment type="similarity">
    <text evidence="2 13">Belongs to the class-IV pyridoxal-phosphate-dependent aminotransferase family.</text>
</comment>
<evidence type="ECO:0000256" key="9">
    <source>
        <dbReference type="ARBA" id="ARBA00049529"/>
    </source>
</evidence>
<evidence type="ECO:0000256" key="13">
    <source>
        <dbReference type="RuleBase" id="RU004106"/>
    </source>
</evidence>
<comment type="cofactor">
    <cofactor evidence="1 14">
        <name>pyridoxal 5'-phosphate</name>
        <dbReference type="ChEBI" id="CHEBI:597326"/>
    </cofactor>
</comment>
<dbReference type="InterPro" id="IPR036038">
    <property type="entry name" value="Aminotransferase-like"/>
</dbReference>
<evidence type="ECO:0000256" key="8">
    <source>
        <dbReference type="ARBA" id="ARBA00035676"/>
    </source>
</evidence>
<evidence type="ECO:0000256" key="1">
    <source>
        <dbReference type="ARBA" id="ARBA00001933"/>
    </source>
</evidence>
<dbReference type="PANTHER" id="PTHR42743">
    <property type="entry name" value="AMINO-ACID AMINOTRANSFERASE"/>
    <property type="match status" value="1"/>
</dbReference>
<evidence type="ECO:0000313" key="16">
    <source>
        <dbReference type="Proteomes" id="UP000321922"/>
    </source>
</evidence>
<gene>
    <name evidence="15" type="ORF">VSA01S_24460</name>
</gene>
<comment type="function">
    <text evidence="10">Involved in the biosynthesis of p-aminobenzoate (PABA), a precursor of tetrahydrofolate. Converts 4-amino-4-deoxychorismate into 4-aminobenzoate (PABA) and pyruvate.</text>
</comment>
<keyword evidence="5" id="KW-0289">Folate biosynthesis</keyword>
<dbReference type="GO" id="GO:0005829">
    <property type="term" value="C:cytosol"/>
    <property type="evidence" value="ECO:0007669"/>
    <property type="project" value="TreeGrafter"/>
</dbReference>
<keyword evidence="4 14" id="KW-0663">Pyridoxal phosphate</keyword>
<dbReference type="GO" id="GO:0008696">
    <property type="term" value="F:4-amino-4-deoxychorismate lyase activity"/>
    <property type="evidence" value="ECO:0007669"/>
    <property type="project" value="UniProtKB-UniRule"/>
</dbReference>
<comment type="subunit">
    <text evidence="3">Homodimer.</text>
</comment>
<dbReference type="InterPro" id="IPR017824">
    <property type="entry name" value="Aminodeoxychorismate_lyase_IV"/>
</dbReference>
<evidence type="ECO:0000256" key="12">
    <source>
        <dbReference type="NCBIfam" id="TIGR03461"/>
    </source>
</evidence>